<organism evidence="3">
    <name type="scientific">Streptomyces sp. NBC_00119</name>
    <dbReference type="NCBI Taxonomy" id="2975659"/>
    <lineage>
        <taxon>Bacteria</taxon>
        <taxon>Bacillati</taxon>
        <taxon>Actinomycetota</taxon>
        <taxon>Actinomycetes</taxon>
        <taxon>Kitasatosporales</taxon>
        <taxon>Streptomycetaceae</taxon>
        <taxon>Streptomyces</taxon>
    </lineage>
</organism>
<reference evidence="3" key="1">
    <citation type="submission" date="2022-10" db="EMBL/GenBank/DDBJ databases">
        <title>The complete genomes of actinobacterial strains from the NBC collection.</title>
        <authorList>
            <person name="Joergensen T.S."/>
            <person name="Alvarez Arevalo M."/>
            <person name="Sterndorff E.B."/>
            <person name="Faurdal D."/>
            <person name="Vuksanovic O."/>
            <person name="Mourched A.-S."/>
            <person name="Charusanti P."/>
            <person name="Shaw S."/>
            <person name="Blin K."/>
            <person name="Weber T."/>
        </authorList>
    </citation>
    <scope>NUCLEOTIDE SEQUENCE</scope>
    <source>
        <strain evidence="3">NBC_00119</strain>
    </source>
</reference>
<proteinExistence type="predicted"/>
<dbReference type="SUPFAM" id="SSF81606">
    <property type="entry name" value="PP2C-like"/>
    <property type="match status" value="1"/>
</dbReference>
<dbReference type="InterPro" id="IPR001932">
    <property type="entry name" value="PPM-type_phosphatase-like_dom"/>
</dbReference>
<evidence type="ECO:0000256" key="1">
    <source>
        <dbReference type="SAM" id="MobiDB-lite"/>
    </source>
</evidence>
<accession>A0AAU1UF36</accession>
<sequence length="108" mass="11168">MGLGLFGDLCPARPAERSVVLLDCGHGPAPIFVRRGASVDCPSSPARAPALGLGAHGGEPARPRRVDFAPGDQLLLCTDGVTEARDTQHQRRPRAASNPVAGISRPPG</sequence>
<feature type="region of interest" description="Disordered" evidence="1">
    <location>
        <begin position="82"/>
        <end position="108"/>
    </location>
</feature>
<dbReference type="InterPro" id="IPR036457">
    <property type="entry name" value="PPM-type-like_dom_sf"/>
</dbReference>
<feature type="region of interest" description="Disordered" evidence="1">
    <location>
        <begin position="43"/>
        <end position="63"/>
    </location>
</feature>
<protein>
    <submittedName>
        <fullName evidence="3">Serine/threonine-protein phosphatase</fullName>
    </submittedName>
</protein>
<dbReference type="AlphaFoldDB" id="A0AAU1UF36"/>
<dbReference type="EMBL" id="CP108195">
    <property type="protein sequence ID" value="WTS15314.1"/>
    <property type="molecule type" value="Genomic_DNA"/>
</dbReference>
<feature type="domain" description="PPM-type phosphatase" evidence="2">
    <location>
        <begin position="12"/>
        <end position="92"/>
    </location>
</feature>
<evidence type="ECO:0000313" key="3">
    <source>
        <dbReference type="EMBL" id="WTS15314.1"/>
    </source>
</evidence>
<gene>
    <name evidence="3" type="ORF">OHU69_32335</name>
</gene>
<name>A0AAU1UF36_9ACTN</name>
<dbReference type="Gene3D" id="3.60.40.10">
    <property type="entry name" value="PPM-type phosphatase domain"/>
    <property type="match status" value="1"/>
</dbReference>
<evidence type="ECO:0000259" key="2">
    <source>
        <dbReference type="Pfam" id="PF07228"/>
    </source>
</evidence>
<dbReference type="Pfam" id="PF07228">
    <property type="entry name" value="SpoIIE"/>
    <property type="match status" value="1"/>
</dbReference>